<dbReference type="Gene3D" id="3.40.50.150">
    <property type="entry name" value="Vaccinia Virus protein VP39"/>
    <property type="match status" value="1"/>
</dbReference>
<protein>
    <recommendedName>
        <fullName evidence="12">Methyltransferase</fullName>
        <ecNumber evidence="12">2.1.1.-</ecNumber>
    </recommendedName>
</protein>
<keyword evidence="9" id="KW-0472">Membrane</keyword>
<gene>
    <name evidence="14" type="ORF">BQ4739_LOCUS3042</name>
</gene>
<dbReference type="PANTHER" id="PTHR44068">
    <property type="entry name" value="ZGC:194242"/>
    <property type="match status" value="1"/>
</dbReference>
<dbReference type="InterPro" id="IPR030384">
    <property type="entry name" value="MeTrfase_SMT"/>
</dbReference>
<evidence type="ECO:0000313" key="14">
    <source>
        <dbReference type="EMBL" id="SZX62460.1"/>
    </source>
</evidence>
<evidence type="ECO:0000256" key="11">
    <source>
        <dbReference type="PROSITE-ProRule" id="PRU01022"/>
    </source>
</evidence>
<dbReference type="SUPFAM" id="SSF53335">
    <property type="entry name" value="S-adenosyl-L-methionine-dependent methyltransferases"/>
    <property type="match status" value="1"/>
</dbReference>
<evidence type="ECO:0000256" key="2">
    <source>
        <dbReference type="ARBA" id="ARBA00022603"/>
    </source>
</evidence>
<sequence length="384" mass="42985">MTTPATLITPQITSRSAERVAEDIDKYEKYHTTHGGDVEARKSQYADMVNKYYDLATSFYEYGWGTSFHFAHRLKHETHMESIRRHEHYLALRLGLKPGDKCLDVGCGIGGPLREIALFSGAHVTGLNNNAYQISRALYHNGRTGRNLDQISRFVKADFMKMPFEDASFDAVYQIDATCHAPDQVGCYKEILRVLKPGQYFAGYEWCATDLYDPTNPNHKSIMAEIELGNGLPDVRTTKQTLEALQKAGFELVDSADLALSADITWWDPVDPDNWTRLQNFRTTKAGRYVTHHLVKVLERFGVAPKGSLEVASMLERAADGLVAGGKMGLFTPLFFFLVRKPESANLEVASMLQRAADGLVAGGKMGLFTPLFFFLVRKPESAK</sequence>
<dbReference type="GO" id="GO:0005783">
    <property type="term" value="C:endoplasmic reticulum"/>
    <property type="evidence" value="ECO:0007669"/>
    <property type="project" value="TreeGrafter"/>
</dbReference>
<dbReference type="GO" id="GO:0016126">
    <property type="term" value="P:sterol biosynthetic process"/>
    <property type="evidence" value="ECO:0007669"/>
    <property type="project" value="TreeGrafter"/>
</dbReference>
<reference evidence="14 15" key="1">
    <citation type="submission" date="2016-10" db="EMBL/GenBank/DDBJ databases">
        <authorList>
            <person name="Cai Z."/>
        </authorList>
    </citation>
    <scope>NUCLEOTIDE SEQUENCE [LARGE SCALE GENOMIC DNA]</scope>
</reference>
<dbReference type="AlphaFoldDB" id="A0A383VBY7"/>
<name>A0A383VBY7_TETOB</name>
<keyword evidence="7" id="KW-0492">Microsome</keyword>
<comment type="similarity">
    <text evidence="10 11 12">Belongs to the class I-like SAM-binding methyltransferase superfamily. Erg6/SMT family.</text>
</comment>
<evidence type="ECO:0000256" key="1">
    <source>
        <dbReference type="ARBA" id="ARBA00004111"/>
    </source>
</evidence>
<dbReference type="InterPro" id="IPR013216">
    <property type="entry name" value="Methyltransf_11"/>
</dbReference>
<dbReference type="GO" id="GO:0003838">
    <property type="term" value="F:sterol 24-C-methyltransferase activity"/>
    <property type="evidence" value="ECO:0007669"/>
    <property type="project" value="TreeGrafter"/>
</dbReference>
<evidence type="ECO:0000256" key="8">
    <source>
        <dbReference type="ARBA" id="ARBA00022989"/>
    </source>
</evidence>
<dbReference type="EC" id="2.1.1.-" evidence="12"/>
<proteinExistence type="inferred from homology"/>
<keyword evidence="6" id="KW-0256">Endoplasmic reticulum</keyword>
<keyword evidence="5" id="KW-0812">Transmembrane</keyword>
<dbReference type="InterPro" id="IPR029063">
    <property type="entry name" value="SAM-dependent_MTases_sf"/>
</dbReference>
<organism evidence="14 15">
    <name type="scientific">Tetradesmus obliquus</name>
    <name type="common">Green alga</name>
    <name type="synonym">Acutodesmus obliquus</name>
    <dbReference type="NCBI Taxonomy" id="3088"/>
    <lineage>
        <taxon>Eukaryota</taxon>
        <taxon>Viridiplantae</taxon>
        <taxon>Chlorophyta</taxon>
        <taxon>core chlorophytes</taxon>
        <taxon>Chlorophyceae</taxon>
        <taxon>CS clade</taxon>
        <taxon>Sphaeropleales</taxon>
        <taxon>Scenedesmaceae</taxon>
        <taxon>Tetradesmus</taxon>
    </lineage>
</organism>
<dbReference type="Proteomes" id="UP000256970">
    <property type="component" value="Unassembled WGS sequence"/>
</dbReference>
<keyword evidence="3 11" id="KW-0808">Transferase</keyword>
<evidence type="ECO:0000313" key="15">
    <source>
        <dbReference type="Proteomes" id="UP000256970"/>
    </source>
</evidence>
<dbReference type="CDD" id="cd02440">
    <property type="entry name" value="AdoMet_MTases"/>
    <property type="match status" value="1"/>
</dbReference>
<evidence type="ECO:0000256" key="6">
    <source>
        <dbReference type="ARBA" id="ARBA00022824"/>
    </source>
</evidence>
<keyword evidence="2 11" id="KW-0489">Methyltransferase</keyword>
<dbReference type="InterPro" id="IPR050447">
    <property type="entry name" value="Erg6_SMT_methyltransf"/>
</dbReference>
<dbReference type="STRING" id="3088.A0A383VBY7"/>
<evidence type="ECO:0000256" key="7">
    <source>
        <dbReference type="ARBA" id="ARBA00022848"/>
    </source>
</evidence>
<dbReference type="Pfam" id="PF08241">
    <property type="entry name" value="Methyltransf_11"/>
    <property type="match status" value="1"/>
</dbReference>
<dbReference type="Pfam" id="PF08498">
    <property type="entry name" value="Sterol_MT_C"/>
    <property type="match status" value="2"/>
</dbReference>
<accession>A0A383VBY7</accession>
<keyword evidence="15" id="KW-1185">Reference proteome</keyword>
<evidence type="ECO:0000256" key="3">
    <source>
        <dbReference type="ARBA" id="ARBA00022679"/>
    </source>
</evidence>
<dbReference type="PROSITE" id="PS51685">
    <property type="entry name" value="SAM_MT_ERG6_SMT"/>
    <property type="match status" value="1"/>
</dbReference>
<dbReference type="InterPro" id="IPR013705">
    <property type="entry name" value="Sterol_MeTrfase_C"/>
</dbReference>
<evidence type="ECO:0000256" key="5">
    <source>
        <dbReference type="ARBA" id="ARBA00022692"/>
    </source>
</evidence>
<evidence type="ECO:0000256" key="9">
    <source>
        <dbReference type="ARBA" id="ARBA00023136"/>
    </source>
</evidence>
<dbReference type="PANTHER" id="PTHR44068:SF1">
    <property type="entry name" value="HYPOTHETICAL LOC100005854"/>
    <property type="match status" value="1"/>
</dbReference>
<evidence type="ECO:0000256" key="10">
    <source>
        <dbReference type="ARBA" id="ARBA00038188"/>
    </source>
</evidence>
<evidence type="ECO:0000256" key="12">
    <source>
        <dbReference type="RuleBase" id="RU362025"/>
    </source>
</evidence>
<dbReference type="EMBL" id="FNXT01000230">
    <property type="protein sequence ID" value="SZX62460.1"/>
    <property type="molecule type" value="Genomic_DNA"/>
</dbReference>
<evidence type="ECO:0000256" key="4">
    <source>
        <dbReference type="ARBA" id="ARBA00022691"/>
    </source>
</evidence>
<evidence type="ECO:0000259" key="13">
    <source>
        <dbReference type="PROSITE" id="PS51685"/>
    </source>
</evidence>
<dbReference type="GO" id="GO:0032259">
    <property type="term" value="P:methylation"/>
    <property type="evidence" value="ECO:0007669"/>
    <property type="project" value="UniProtKB-KW"/>
</dbReference>
<feature type="domain" description="SAM-dependent methyltransferase Erg6/SMT-type" evidence="13">
    <location>
        <begin position="52"/>
        <end position="342"/>
    </location>
</feature>
<keyword evidence="8" id="KW-1133">Transmembrane helix</keyword>
<keyword evidence="4 11" id="KW-0949">S-adenosyl-L-methionine</keyword>
<comment type="subcellular location">
    <subcellularLocation>
        <location evidence="1">Microsome membrane</location>
        <topology evidence="1">Single-pass membrane protein</topology>
    </subcellularLocation>
</comment>